<keyword evidence="2" id="KW-1185">Reference proteome</keyword>
<protein>
    <submittedName>
        <fullName evidence="1">Uncharacterized protein</fullName>
    </submittedName>
</protein>
<reference evidence="1" key="1">
    <citation type="submission" date="2018-11" db="EMBL/GenBank/DDBJ databases">
        <authorList>
            <consortium name="Pathogen Informatics"/>
        </authorList>
    </citation>
    <scope>NUCLEOTIDE SEQUENCE</scope>
</reference>
<sequence length="194" mass="21792">MLSYAQLFVQLEVIGCFEQEANIEETKELVVPTTPTPKCVMHFDLGKSSVVSDDHLIVFRGLDDPERLSTYESNQIRPEAQGISMNDKYQLVVHVDLQDKASRRGIILEAVRVYLSANASQLDEPISQIELQITGPRSMGTKPILNGSVAVQSEVKTIDVLAEIAEHLPIENVTGVRMIFKRERRRMKEIGESK</sequence>
<gene>
    <name evidence="1" type="ORF">PXEA_LOCUS4572</name>
</gene>
<name>A0A3S5FC96_9PLAT</name>
<accession>A0A3S5FC96</accession>
<dbReference type="EMBL" id="CAAALY010010923">
    <property type="protein sequence ID" value="VEL11132.1"/>
    <property type="molecule type" value="Genomic_DNA"/>
</dbReference>
<dbReference type="Proteomes" id="UP000784294">
    <property type="component" value="Unassembled WGS sequence"/>
</dbReference>
<proteinExistence type="predicted"/>
<evidence type="ECO:0000313" key="2">
    <source>
        <dbReference type="Proteomes" id="UP000784294"/>
    </source>
</evidence>
<evidence type="ECO:0000313" key="1">
    <source>
        <dbReference type="EMBL" id="VEL11132.1"/>
    </source>
</evidence>
<comment type="caution">
    <text evidence="1">The sequence shown here is derived from an EMBL/GenBank/DDBJ whole genome shotgun (WGS) entry which is preliminary data.</text>
</comment>
<dbReference type="AlphaFoldDB" id="A0A3S5FC96"/>
<organism evidence="1 2">
    <name type="scientific">Protopolystoma xenopodis</name>
    <dbReference type="NCBI Taxonomy" id="117903"/>
    <lineage>
        <taxon>Eukaryota</taxon>
        <taxon>Metazoa</taxon>
        <taxon>Spiralia</taxon>
        <taxon>Lophotrochozoa</taxon>
        <taxon>Platyhelminthes</taxon>
        <taxon>Monogenea</taxon>
        <taxon>Polyopisthocotylea</taxon>
        <taxon>Polystomatidea</taxon>
        <taxon>Polystomatidae</taxon>
        <taxon>Protopolystoma</taxon>
    </lineage>
</organism>